<keyword evidence="9" id="KW-0406">Ion transport</keyword>
<dbReference type="Pfam" id="PF00999">
    <property type="entry name" value="Na_H_Exchanger"/>
    <property type="match status" value="1"/>
</dbReference>
<gene>
    <name evidence="14" type="ORF">ACFSKU_10655</name>
</gene>
<accession>A0ABW4WXC3</accession>
<evidence type="ECO:0000256" key="10">
    <source>
        <dbReference type="ARBA" id="ARBA00023136"/>
    </source>
</evidence>
<evidence type="ECO:0000256" key="12">
    <source>
        <dbReference type="SAM" id="Phobius"/>
    </source>
</evidence>
<keyword evidence="5" id="KW-1003">Cell membrane</keyword>
<feature type="transmembrane region" description="Helical" evidence="12">
    <location>
        <begin position="6"/>
        <end position="22"/>
    </location>
</feature>
<feature type="transmembrane region" description="Helical" evidence="12">
    <location>
        <begin position="29"/>
        <end position="50"/>
    </location>
</feature>
<dbReference type="Proteomes" id="UP001597369">
    <property type="component" value="Unassembled WGS sequence"/>
</dbReference>
<feature type="transmembrane region" description="Helical" evidence="12">
    <location>
        <begin position="318"/>
        <end position="342"/>
    </location>
</feature>
<keyword evidence="3" id="KW-0813">Transport</keyword>
<dbReference type="EMBL" id="JBHUHV010000029">
    <property type="protein sequence ID" value="MFD2067343.1"/>
    <property type="molecule type" value="Genomic_DNA"/>
</dbReference>
<feature type="transmembrane region" description="Helical" evidence="12">
    <location>
        <begin position="382"/>
        <end position="402"/>
    </location>
</feature>
<proteinExistence type="inferred from homology"/>
<evidence type="ECO:0000256" key="7">
    <source>
        <dbReference type="ARBA" id="ARBA00022989"/>
    </source>
</evidence>
<evidence type="ECO:0000256" key="9">
    <source>
        <dbReference type="ARBA" id="ARBA00023065"/>
    </source>
</evidence>
<keyword evidence="10 12" id="KW-0472">Membrane</keyword>
<evidence type="ECO:0000256" key="1">
    <source>
        <dbReference type="ARBA" id="ARBA00004651"/>
    </source>
</evidence>
<organism evidence="14 15">
    <name type="scientific">Pontibacter silvestris</name>
    <dbReference type="NCBI Taxonomy" id="2305183"/>
    <lineage>
        <taxon>Bacteria</taxon>
        <taxon>Pseudomonadati</taxon>
        <taxon>Bacteroidota</taxon>
        <taxon>Cytophagia</taxon>
        <taxon>Cytophagales</taxon>
        <taxon>Hymenobacteraceae</taxon>
        <taxon>Pontibacter</taxon>
    </lineage>
</organism>
<evidence type="ECO:0000256" key="11">
    <source>
        <dbReference type="ARBA" id="ARBA00023201"/>
    </source>
</evidence>
<evidence type="ECO:0000256" key="5">
    <source>
        <dbReference type="ARBA" id="ARBA00022475"/>
    </source>
</evidence>
<evidence type="ECO:0000256" key="6">
    <source>
        <dbReference type="ARBA" id="ARBA00022692"/>
    </source>
</evidence>
<evidence type="ECO:0000256" key="3">
    <source>
        <dbReference type="ARBA" id="ARBA00022448"/>
    </source>
</evidence>
<reference evidence="15" key="1">
    <citation type="journal article" date="2019" name="Int. J. Syst. Evol. Microbiol.">
        <title>The Global Catalogue of Microorganisms (GCM) 10K type strain sequencing project: providing services to taxonomists for standard genome sequencing and annotation.</title>
        <authorList>
            <consortium name="The Broad Institute Genomics Platform"/>
            <consortium name="The Broad Institute Genome Sequencing Center for Infectious Disease"/>
            <person name="Wu L."/>
            <person name="Ma J."/>
        </authorList>
    </citation>
    <scope>NUCLEOTIDE SEQUENCE [LARGE SCALE GENOMIC DNA]</scope>
    <source>
        <strain evidence="15">JCM 16545</strain>
    </source>
</reference>
<feature type="transmembrane region" description="Helical" evidence="12">
    <location>
        <begin position="171"/>
        <end position="188"/>
    </location>
</feature>
<keyword evidence="6 12" id="KW-0812">Transmembrane</keyword>
<name>A0ABW4WXC3_9BACT</name>
<dbReference type="PANTHER" id="PTHR10110">
    <property type="entry name" value="SODIUM/HYDROGEN EXCHANGER"/>
    <property type="match status" value="1"/>
</dbReference>
<comment type="subcellular location">
    <subcellularLocation>
        <location evidence="1">Cell membrane</location>
        <topology evidence="1">Multi-pass membrane protein</topology>
    </subcellularLocation>
</comment>
<evidence type="ECO:0000256" key="4">
    <source>
        <dbReference type="ARBA" id="ARBA00022449"/>
    </source>
</evidence>
<dbReference type="InterPro" id="IPR006153">
    <property type="entry name" value="Cation/H_exchanger_TM"/>
</dbReference>
<evidence type="ECO:0000259" key="13">
    <source>
        <dbReference type="Pfam" id="PF00999"/>
    </source>
</evidence>
<protein>
    <submittedName>
        <fullName evidence="14">Cation:proton antiporter</fullName>
    </submittedName>
</protein>
<feature type="transmembrane region" description="Helical" evidence="12">
    <location>
        <begin position="70"/>
        <end position="87"/>
    </location>
</feature>
<comment type="similarity">
    <text evidence="2">Belongs to the monovalent cation:proton antiporter 1 (CPA1) transporter (TC 2.A.36) family.</text>
</comment>
<feature type="transmembrane region" description="Helical" evidence="12">
    <location>
        <begin position="128"/>
        <end position="150"/>
    </location>
</feature>
<dbReference type="InterPro" id="IPR018422">
    <property type="entry name" value="Cation/H_exchanger_CPA1"/>
</dbReference>
<evidence type="ECO:0000256" key="2">
    <source>
        <dbReference type="ARBA" id="ARBA00007367"/>
    </source>
</evidence>
<dbReference type="RefSeq" id="WP_229960758.1">
    <property type="nucleotide sequence ID" value="NZ_JAJJWI010000009.1"/>
</dbReference>
<feature type="transmembrane region" description="Helical" evidence="12">
    <location>
        <begin position="354"/>
        <end position="375"/>
    </location>
</feature>
<dbReference type="InterPro" id="IPR038770">
    <property type="entry name" value="Na+/solute_symporter_sf"/>
</dbReference>
<sequence length="415" mass="45259">MELYHIFSAILVVSAFFAYINQKYIKLPGAIGLLLAGLFVSLVVQGIGALSPNFIEVVRDRLNDIDFSEILMDFMLSFLLFAGALHTDMKKLAASKWPILAFATIGVLISTFVTGSLFYYLLQFMNMPIDYIYCLLFGALISPTDPIAVLGILKKADIPESLETSITGESLFNDGVGVVVFTSLFQIAQQGAGDVELSFIGKLFLEEVGGGIALGLAVGYMAYHLMRRIDHYQTEVLISLAVVTGGYSIAQYLHFSGPLAMVVAGLFIGNQGTQHAMSEITADYLGKFWEMVDEIFNAVLFVLIGLELLLIEFHTNYVVVGLISTAIVMLVRYIALAIPSFALRLNKTFAPNTLSIMTWGGLRGGISIALALSLTQGMQREIITAVTYTVVLLSLTLQGLTIDPFIRRVSGKIKA</sequence>
<feature type="transmembrane region" description="Helical" evidence="12">
    <location>
        <begin position="208"/>
        <end position="225"/>
    </location>
</feature>
<dbReference type="Gene3D" id="1.20.1530.20">
    <property type="match status" value="1"/>
</dbReference>
<keyword evidence="8" id="KW-0915">Sodium</keyword>
<feature type="transmembrane region" description="Helical" evidence="12">
    <location>
        <begin position="295"/>
        <end position="311"/>
    </location>
</feature>
<keyword evidence="15" id="KW-1185">Reference proteome</keyword>
<feature type="domain" description="Cation/H+ exchanger transmembrane" evidence="13">
    <location>
        <begin position="12"/>
        <end position="406"/>
    </location>
</feature>
<feature type="transmembrane region" description="Helical" evidence="12">
    <location>
        <begin position="99"/>
        <end position="122"/>
    </location>
</feature>
<evidence type="ECO:0000313" key="15">
    <source>
        <dbReference type="Proteomes" id="UP001597369"/>
    </source>
</evidence>
<comment type="caution">
    <text evidence="14">The sequence shown here is derived from an EMBL/GenBank/DDBJ whole genome shotgun (WGS) entry which is preliminary data.</text>
</comment>
<evidence type="ECO:0000313" key="14">
    <source>
        <dbReference type="EMBL" id="MFD2067343.1"/>
    </source>
</evidence>
<keyword evidence="7 12" id="KW-1133">Transmembrane helix</keyword>
<keyword evidence="11" id="KW-0739">Sodium transport</keyword>
<keyword evidence="4" id="KW-0050">Antiport</keyword>
<dbReference type="PANTHER" id="PTHR10110:SF195">
    <property type="entry name" value="NA(+)_H(+) ANTIPORTER NHAS2"/>
    <property type="match status" value="1"/>
</dbReference>
<evidence type="ECO:0000256" key="8">
    <source>
        <dbReference type="ARBA" id="ARBA00023053"/>
    </source>
</evidence>